<dbReference type="EMBL" id="JAOPEN010000001">
    <property type="protein sequence ID" value="KAJ4865291.1"/>
    <property type="molecule type" value="Genomic_DNA"/>
</dbReference>
<reference evidence="1" key="1">
    <citation type="submission" date="2022-09" db="EMBL/GenBank/DDBJ databases">
        <title>Chromosome-level assembly of Trichoderma breve T069, a fungus used in development of biopesticide product.</title>
        <authorList>
            <person name="Lin R."/>
            <person name="Liu T."/>
        </authorList>
    </citation>
    <scope>NUCLEOTIDE SEQUENCE</scope>
    <source>
        <strain evidence="1">T069</strain>
    </source>
</reference>
<dbReference type="Proteomes" id="UP001140511">
    <property type="component" value="Unassembled WGS sequence"/>
</dbReference>
<dbReference type="GeneID" id="80863719"/>
<name>A0A9W9JSG9_9HYPO</name>
<evidence type="ECO:0000313" key="2">
    <source>
        <dbReference type="Proteomes" id="UP001140511"/>
    </source>
</evidence>
<keyword evidence="2" id="KW-1185">Reference proteome</keyword>
<protein>
    <submittedName>
        <fullName evidence="1">Uncharacterized protein</fullName>
    </submittedName>
</protein>
<proteinExistence type="predicted"/>
<evidence type="ECO:0000313" key="1">
    <source>
        <dbReference type="EMBL" id="KAJ4865291.1"/>
    </source>
</evidence>
<dbReference type="AlphaFoldDB" id="A0A9W9JSG9"/>
<accession>A0A9W9JSG9</accession>
<dbReference type="RefSeq" id="XP_056034347.1">
    <property type="nucleotide sequence ID" value="XM_056169031.1"/>
</dbReference>
<gene>
    <name evidence="1" type="ORF">T069G_01821</name>
</gene>
<organism evidence="1 2">
    <name type="scientific">Trichoderma breve</name>
    <dbReference type="NCBI Taxonomy" id="2034170"/>
    <lineage>
        <taxon>Eukaryota</taxon>
        <taxon>Fungi</taxon>
        <taxon>Dikarya</taxon>
        <taxon>Ascomycota</taxon>
        <taxon>Pezizomycotina</taxon>
        <taxon>Sordariomycetes</taxon>
        <taxon>Hypocreomycetidae</taxon>
        <taxon>Hypocreales</taxon>
        <taxon>Hypocreaceae</taxon>
        <taxon>Trichoderma</taxon>
    </lineage>
</organism>
<sequence>MASGNPDMELDEATINTLCNVIYSSQIQLLDGNPVDGVEILHGGVFALPCAPGLVFKISNDPKGSDLLSRWSNVQRVAEILKTPQFNLLALPRQILIGLQIGEEEYCVIVEQRLRLTNNFLVHKGLYESLGAHLEPALRQLVAFIITSGFCGVDFRHVPILNEELPYELAPGNIPNIGLVDVSDCGDVPGEAAQQIYHEAFFGKGPTMRGLFRCIAPEQSELVREISKHRVTLDLPAYYEAWKDRCHDLEEAHRNLRLVNAEDAYEGRAKSIFKTVAKFLFVAIPPTLRVITDPLDAFDEEQQLFMAPRRFKVGPFHQSDLILRGVMVLDPKTRSLAALSMSIQGNIASSLADTTSLRKRLDQICCTKLMNLEHTPEKSKTKLEKLPVK</sequence>
<comment type="caution">
    <text evidence="1">The sequence shown here is derived from an EMBL/GenBank/DDBJ whole genome shotgun (WGS) entry which is preliminary data.</text>
</comment>